<keyword evidence="2" id="KW-1185">Reference proteome</keyword>
<dbReference type="Gramene" id="ERN10564">
    <property type="protein sequence ID" value="ERN10564"/>
    <property type="gene ID" value="AMTR_s00028p00068090"/>
</dbReference>
<dbReference type="AlphaFoldDB" id="W1PRU4"/>
<protein>
    <submittedName>
        <fullName evidence="1">Uncharacterized protein</fullName>
    </submittedName>
</protein>
<reference evidence="2" key="1">
    <citation type="journal article" date="2013" name="Science">
        <title>The Amborella genome and the evolution of flowering plants.</title>
        <authorList>
            <consortium name="Amborella Genome Project"/>
        </authorList>
    </citation>
    <scope>NUCLEOTIDE SEQUENCE [LARGE SCALE GENOMIC DNA]</scope>
</reference>
<dbReference type="Proteomes" id="UP000017836">
    <property type="component" value="Unassembled WGS sequence"/>
</dbReference>
<name>W1PRU4_AMBTC</name>
<organism evidence="1 2">
    <name type="scientific">Amborella trichopoda</name>
    <dbReference type="NCBI Taxonomy" id="13333"/>
    <lineage>
        <taxon>Eukaryota</taxon>
        <taxon>Viridiplantae</taxon>
        <taxon>Streptophyta</taxon>
        <taxon>Embryophyta</taxon>
        <taxon>Tracheophyta</taxon>
        <taxon>Spermatophyta</taxon>
        <taxon>Magnoliopsida</taxon>
        <taxon>Amborellales</taxon>
        <taxon>Amborellaceae</taxon>
        <taxon>Amborella</taxon>
    </lineage>
</organism>
<evidence type="ECO:0000313" key="2">
    <source>
        <dbReference type="Proteomes" id="UP000017836"/>
    </source>
</evidence>
<evidence type="ECO:0000313" key="1">
    <source>
        <dbReference type="EMBL" id="ERN10564.1"/>
    </source>
</evidence>
<proteinExistence type="predicted"/>
<gene>
    <name evidence="1" type="ORF">AMTR_s00028p00068090</name>
</gene>
<sequence length="101" mass="10869">MKDTNEGTQSPSLEIDWKSLKASCSLALEHTLHPLLPLKDAVEAETGGLKTIFWPLVACAGSPPACSSAKVINASWRVISYAPIKASPIATYMNPEKEEKS</sequence>
<dbReference type="EMBL" id="KI392812">
    <property type="protein sequence ID" value="ERN10564.1"/>
    <property type="molecule type" value="Genomic_DNA"/>
</dbReference>
<dbReference type="HOGENOM" id="CLU_2295464_0_0_1"/>
<accession>W1PRU4</accession>